<dbReference type="AlphaFoldDB" id="A0A2P4QZ12"/>
<evidence type="ECO:0000256" key="1">
    <source>
        <dbReference type="SAM" id="MobiDB-lite"/>
    </source>
</evidence>
<accession>A0A2P4QZ12</accession>
<protein>
    <submittedName>
        <fullName evidence="2">Uncharacterized protein</fullName>
    </submittedName>
</protein>
<feature type="region of interest" description="Disordered" evidence="1">
    <location>
        <begin position="20"/>
        <end position="50"/>
    </location>
</feature>
<reference evidence="2 3" key="1">
    <citation type="journal article" date="2013" name="Proc. Natl. Acad. Sci. U.S.A.">
        <title>Genome of an arbuscular mycorrhizal fungus provides insight into the oldest plant symbiosis.</title>
        <authorList>
            <person name="Tisserant E."/>
            <person name="Malbreil M."/>
            <person name="Kuo A."/>
            <person name="Kohler A."/>
            <person name="Symeonidi A."/>
            <person name="Balestrini R."/>
            <person name="Charron P."/>
            <person name="Duensing N."/>
            <person name="Frei Dit Frey N."/>
            <person name="Gianinazzi-Pearson V."/>
            <person name="Gilbert L.B."/>
            <person name="Handa Y."/>
            <person name="Herr J.R."/>
            <person name="Hijri M."/>
            <person name="Koul R."/>
            <person name="Kawaguchi M."/>
            <person name="Krajinski F."/>
            <person name="Lammers P.J."/>
            <person name="Masclaux F.G."/>
            <person name="Murat C."/>
            <person name="Morin E."/>
            <person name="Ndikumana S."/>
            <person name="Pagni M."/>
            <person name="Petitpierre D."/>
            <person name="Requena N."/>
            <person name="Rosikiewicz P."/>
            <person name="Riley R."/>
            <person name="Saito K."/>
            <person name="San Clemente H."/>
            <person name="Shapiro H."/>
            <person name="van Tuinen D."/>
            <person name="Becard G."/>
            <person name="Bonfante P."/>
            <person name="Paszkowski U."/>
            <person name="Shachar-Hill Y.Y."/>
            <person name="Tuskan G.A."/>
            <person name="Young P.W."/>
            <person name="Sanders I.R."/>
            <person name="Henrissat B."/>
            <person name="Rensing S.A."/>
            <person name="Grigoriev I.V."/>
            <person name="Corradi N."/>
            <person name="Roux C."/>
            <person name="Martin F."/>
        </authorList>
    </citation>
    <scope>NUCLEOTIDE SEQUENCE [LARGE SCALE GENOMIC DNA]</scope>
    <source>
        <strain evidence="2 3">DAOM 197198</strain>
    </source>
</reference>
<gene>
    <name evidence="2" type="ORF">GLOIN_2v1761804</name>
</gene>
<sequence length="134" mass="15054">MKESFKKPFNLTALKEWEEAGEPFEEDEILGLSSNKVKTGKESPPPTPRINCDEYSEKNGISIPANAPKQNARQFEDVKSLKLLCWELELDPQIEPEPLFTHNTSEDDTQPVNIDGAVNPAMLHAHLALLTTIR</sequence>
<dbReference type="Proteomes" id="UP000018888">
    <property type="component" value="Unassembled WGS sequence"/>
</dbReference>
<dbReference type="EMBL" id="AUPC02000003">
    <property type="protein sequence ID" value="POG82879.1"/>
    <property type="molecule type" value="Genomic_DNA"/>
</dbReference>
<proteinExistence type="predicted"/>
<comment type="caution">
    <text evidence="2">The sequence shown here is derived from an EMBL/GenBank/DDBJ whole genome shotgun (WGS) entry which is preliminary data.</text>
</comment>
<dbReference type="VEuPathDB" id="FungiDB:RhiirFUN_012163"/>
<evidence type="ECO:0000313" key="2">
    <source>
        <dbReference type="EMBL" id="POG82879.1"/>
    </source>
</evidence>
<evidence type="ECO:0000313" key="3">
    <source>
        <dbReference type="Proteomes" id="UP000018888"/>
    </source>
</evidence>
<name>A0A2P4QZ12_RHIID</name>
<feature type="compositionally biased region" description="Acidic residues" evidence="1">
    <location>
        <begin position="20"/>
        <end position="29"/>
    </location>
</feature>
<reference evidence="2 3" key="2">
    <citation type="journal article" date="2018" name="New Phytol.">
        <title>High intraspecific genome diversity in the model arbuscular mycorrhizal symbiont Rhizophagus irregularis.</title>
        <authorList>
            <person name="Chen E.C.H."/>
            <person name="Morin E."/>
            <person name="Beaudet D."/>
            <person name="Noel J."/>
            <person name="Yildirir G."/>
            <person name="Ndikumana S."/>
            <person name="Charron P."/>
            <person name="St-Onge C."/>
            <person name="Giorgi J."/>
            <person name="Kruger M."/>
            <person name="Marton T."/>
            <person name="Ropars J."/>
            <person name="Grigoriev I.V."/>
            <person name="Hainaut M."/>
            <person name="Henrissat B."/>
            <person name="Roux C."/>
            <person name="Martin F."/>
            <person name="Corradi N."/>
        </authorList>
    </citation>
    <scope>NUCLEOTIDE SEQUENCE [LARGE SCALE GENOMIC DNA]</scope>
    <source>
        <strain evidence="2 3">DAOM 197198</strain>
    </source>
</reference>
<organism evidence="2 3">
    <name type="scientific">Rhizophagus irregularis (strain DAOM 181602 / DAOM 197198 / MUCL 43194)</name>
    <name type="common">Arbuscular mycorrhizal fungus</name>
    <name type="synonym">Glomus intraradices</name>
    <dbReference type="NCBI Taxonomy" id="747089"/>
    <lineage>
        <taxon>Eukaryota</taxon>
        <taxon>Fungi</taxon>
        <taxon>Fungi incertae sedis</taxon>
        <taxon>Mucoromycota</taxon>
        <taxon>Glomeromycotina</taxon>
        <taxon>Glomeromycetes</taxon>
        <taxon>Glomerales</taxon>
        <taxon>Glomeraceae</taxon>
        <taxon>Rhizophagus</taxon>
    </lineage>
</organism>
<keyword evidence="3" id="KW-1185">Reference proteome</keyword>